<comment type="caution">
    <text evidence="1">The sequence shown here is derived from an EMBL/GenBank/DDBJ whole genome shotgun (WGS) entry which is preliminary data.</text>
</comment>
<sequence>MDLEETVFTLQSKCEQLWQENNQLKAMLGVVRENQDLKARMQSFSHDTLMDPTVSSPSGRNGSSLWQNTFSEKQFRENMQQTRFKHEHRTSSPINFRSFLQTSMHTDPSELQSFQADIPPKVKAPDRLLGEIAYQLDRRILSHIFQGHKRLYGFTLLNIPDKIIEVSQQPLTGKVDEGYRLHLSQRYDELMERLNKLGYKATLHPQFSEFIVNTYGILKERPGENSTQEMDYNNPEYLGRLIMTTAPRKLHKDLLLMLTCLYNMAETDRKPLLLW</sequence>
<reference evidence="1" key="1">
    <citation type="submission" date="2018-11" db="EMBL/GenBank/DDBJ databases">
        <title>The sequence and de novo assembly of Larimichthys crocea genome using PacBio and Hi-C technologies.</title>
        <authorList>
            <person name="Xu P."/>
            <person name="Chen B."/>
            <person name="Zhou Z."/>
            <person name="Ke Q."/>
            <person name="Wu Y."/>
            <person name="Bai H."/>
            <person name="Pu F."/>
        </authorList>
    </citation>
    <scope>NUCLEOTIDE SEQUENCE</scope>
    <source>
        <tissue evidence="1">Muscle</tissue>
    </source>
</reference>
<evidence type="ECO:0000313" key="2">
    <source>
        <dbReference type="Proteomes" id="UP000793456"/>
    </source>
</evidence>
<dbReference type="EMBL" id="CM011687">
    <property type="protein sequence ID" value="TMS10995.1"/>
    <property type="molecule type" value="Genomic_DNA"/>
</dbReference>
<gene>
    <name evidence="1" type="ORF">E3U43_019988</name>
</gene>
<accession>A0ACD3QV22</accession>
<dbReference type="Proteomes" id="UP000793456">
    <property type="component" value="Chromosome XIV"/>
</dbReference>
<keyword evidence="2" id="KW-1185">Reference proteome</keyword>
<evidence type="ECO:0000313" key="1">
    <source>
        <dbReference type="EMBL" id="TMS10995.1"/>
    </source>
</evidence>
<proteinExistence type="predicted"/>
<organism evidence="1 2">
    <name type="scientific">Larimichthys crocea</name>
    <name type="common">Large yellow croaker</name>
    <name type="synonym">Pseudosciaena crocea</name>
    <dbReference type="NCBI Taxonomy" id="215358"/>
    <lineage>
        <taxon>Eukaryota</taxon>
        <taxon>Metazoa</taxon>
        <taxon>Chordata</taxon>
        <taxon>Craniata</taxon>
        <taxon>Vertebrata</taxon>
        <taxon>Euteleostomi</taxon>
        <taxon>Actinopterygii</taxon>
        <taxon>Neopterygii</taxon>
        <taxon>Teleostei</taxon>
        <taxon>Neoteleostei</taxon>
        <taxon>Acanthomorphata</taxon>
        <taxon>Eupercaria</taxon>
        <taxon>Sciaenidae</taxon>
        <taxon>Larimichthys</taxon>
    </lineage>
</organism>
<name>A0ACD3QV22_LARCR</name>
<protein>
    <submittedName>
        <fullName evidence="1">Uncharacterized protein</fullName>
    </submittedName>
</protein>